<evidence type="ECO:0000256" key="5">
    <source>
        <dbReference type="ARBA" id="ARBA00022614"/>
    </source>
</evidence>
<evidence type="ECO:0000256" key="12">
    <source>
        <dbReference type="ARBA" id="ARBA00023170"/>
    </source>
</evidence>
<organism evidence="17 18">
    <name type="scientific">Alosa alosa</name>
    <name type="common">allis shad</name>
    <dbReference type="NCBI Taxonomy" id="278164"/>
    <lineage>
        <taxon>Eukaryota</taxon>
        <taxon>Metazoa</taxon>
        <taxon>Chordata</taxon>
        <taxon>Craniata</taxon>
        <taxon>Vertebrata</taxon>
        <taxon>Euteleostomi</taxon>
        <taxon>Actinopterygii</taxon>
        <taxon>Neopterygii</taxon>
        <taxon>Teleostei</taxon>
        <taxon>Clupei</taxon>
        <taxon>Clupeiformes</taxon>
        <taxon>Clupeoidei</taxon>
        <taxon>Clupeidae</taxon>
        <taxon>Alosa</taxon>
    </lineage>
</organism>
<keyword evidence="14" id="KW-0395">Inflammatory response</keyword>
<evidence type="ECO:0000256" key="10">
    <source>
        <dbReference type="ARBA" id="ARBA00022989"/>
    </source>
</evidence>
<keyword evidence="7 16" id="KW-0732">Signal</keyword>
<feature type="signal peptide" evidence="16">
    <location>
        <begin position="1"/>
        <end position="17"/>
    </location>
</feature>
<dbReference type="PANTHER" id="PTHR24365">
    <property type="entry name" value="TOLL-LIKE RECEPTOR"/>
    <property type="match status" value="1"/>
</dbReference>
<name>A0AAV6GGV9_9TELE</name>
<evidence type="ECO:0000256" key="13">
    <source>
        <dbReference type="ARBA" id="ARBA00023180"/>
    </source>
</evidence>
<evidence type="ECO:0000313" key="17">
    <source>
        <dbReference type="EMBL" id="KAG5272617.1"/>
    </source>
</evidence>
<evidence type="ECO:0000256" key="4">
    <source>
        <dbReference type="ARBA" id="ARBA00022588"/>
    </source>
</evidence>
<dbReference type="Pfam" id="PF13855">
    <property type="entry name" value="LRR_8"/>
    <property type="match status" value="2"/>
</dbReference>
<dbReference type="GO" id="GO:0032497">
    <property type="term" value="P:detection of lipopolysaccharide"/>
    <property type="evidence" value="ECO:0007669"/>
    <property type="project" value="TreeGrafter"/>
</dbReference>
<dbReference type="PANTHER" id="PTHR24365:SF521">
    <property type="entry name" value="TOLL-LIKE RECEPTOR 4"/>
    <property type="match status" value="1"/>
</dbReference>
<keyword evidence="3" id="KW-1003">Cell membrane</keyword>
<dbReference type="GO" id="GO:0034142">
    <property type="term" value="P:toll-like receptor 4 signaling pathway"/>
    <property type="evidence" value="ECO:0007669"/>
    <property type="project" value="TreeGrafter"/>
</dbReference>
<dbReference type="InterPro" id="IPR001611">
    <property type="entry name" value="Leu-rich_rpt"/>
</dbReference>
<keyword evidence="10 15" id="KW-1133">Transmembrane helix</keyword>
<dbReference type="GO" id="GO:0001875">
    <property type="term" value="F:lipopolysaccharide immune receptor activity"/>
    <property type="evidence" value="ECO:0007669"/>
    <property type="project" value="TreeGrafter"/>
</dbReference>
<dbReference type="Proteomes" id="UP000823561">
    <property type="component" value="Chromosome 12"/>
</dbReference>
<dbReference type="GO" id="GO:0045087">
    <property type="term" value="P:innate immune response"/>
    <property type="evidence" value="ECO:0007669"/>
    <property type="project" value="UniProtKB-KW"/>
</dbReference>
<evidence type="ECO:0008006" key="19">
    <source>
        <dbReference type="Google" id="ProtNLM"/>
    </source>
</evidence>
<dbReference type="GO" id="GO:0002755">
    <property type="term" value="P:MyD88-dependent toll-like receptor signaling pathway"/>
    <property type="evidence" value="ECO:0007669"/>
    <property type="project" value="TreeGrafter"/>
</dbReference>
<keyword evidence="13" id="KW-0325">Glycoprotein</keyword>
<dbReference type="SUPFAM" id="SSF52058">
    <property type="entry name" value="L domain-like"/>
    <property type="match status" value="1"/>
</dbReference>
<evidence type="ECO:0000256" key="14">
    <source>
        <dbReference type="ARBA" id="ARBA00023198"/>
    </source>
</evidence>
<accession>A0AAV6GGV9</accession>
<keyword evidence="6 15" id="KW-0812">Transmembrane</keyword>
<evidence type="ECO:0000256" key="3">
    <source>
        <dbReference type="ARBA" id="ARBA00022475"/>
    </source>
</evidence>
<sequence length="665" mass="74335">MGRKLIVCVLMSQLVICGLIPPAKYKCRQIVNGYDCSGRNLESVPDVVSNTTQNLDFSFNYLPNLYKSTFSRLSELLSLDLTRCRIDLMFEDVFVAQAKMQTLILTGNPLIFISVEAFTGLESLAHLIMPQTAVRDLEHLPISKLLLETLDVSSCSLHTLEGLAAICMTKMKSLNLARNHIPSISASDLTVFKDAREDLEVSFQSNAILSMEPGAFRSLRFRSLDFTDCFARVDVSVVLTGLEGVTTETLKLGAFEGERRWDITTVSLRSLCNMTVTHLNLQKHRWADLSNATFECMGGLKVLEMTEMHINSLPDKITTMSKLSKLTLDRNAFNNVCNINAHNFPSLKSLFMRGMGVYVTLLIFRDNCLQSLSHLEYLDLSHSEMKVEGPCCEKQLQGLGHLRLLNLSYNFELQWDTLPFNTTPELRHLDCAHVHVNLNTSAPFLNLVQLKTLNLSRTSVSVTHPRLLEGLKSLVRLELSGNPVPGGVVSDPKTFKHIPLLESLVLAQCHLTAIKGDLFRTLTKLTYVDFSANYLTKLSTFFSPAAAIHLNFAHNRIELVDIDSIKGLGPSSVDLSYNPLVCNCSNIEFIDWVKANADKLMHFVETLCNATNGRVKPSEVALNCNNFAGLEAFCIVILIIAVVTAVAVIVRKKYKSQRYERYTQL</sequence>
<evidence type="ECO:0000256" key="9">
    <source>
        <dbReference type="ARBA" id="ARBA00022859"/>
    </source>
</evidence>
<keyword evidence="8" id="KW-0677">Repeat</keyword>
<evidence type="ECO:0000256" key="6">
    <source>
        <dbReference type="ARBA" id="ARBA00022692"/>
    </source>
</evidence>
<evidence type="ECO:0000256" key="1">
    <source>
        <dbReference type="ARBA" id="ARBA00004251"/>
    </source>
</evidence>
<comment type="similarity">
    <text evidence="2">Belongs to the Toll-like receptor family.</text>
</comment>
<keyword evidence="18" id="KW-1185">Reference proteome</keyword>
<gene>
    <name evidence="17" type="ORF">AALO_G00167490</name>
</gene>
<dbReference type="GO" id="GO:0001530">
    <property type="term" value="F:lipopolysaccharide binding"/>
    <property type="evidence" value="ECO:0007669"/>
    <property type="project" value="TreeGrafter"/>
</dbReference>
<keyword evidence="5" id="KW-0433">Leucine-rich repeat</keyword>
<dbReference type="InterPro" id="IPR003591">
    <property type="entry name" value="Leu-rich_rpt_typical-subtyp"/>
</dbReference>
<evidence type="ECO:0000313" key="18">
    <source>
        <dbReference type="Proteomes" id="UP000823561"/>
    </source>
</evidence>
<evidence type="ECO:0000256" key="2">
    <source>
        <dbReference type="ARBA" id="ARBA00009634"/>
    </source>
</evidence>
<dbReference type="InterPro" id="IPR032675">
    <property type="entry name" value="LRR_dom_sf"/>
</dbReference>
<evidence type="ECO:0000256" key="16">
    <source>
        <dbReference type="SAM" id="SignalP"/>
    </source>
</evidence>
<comment type="caution">
    <text evidence="17">The sequence shown here is derived from an EMBL/GenBank/DDBJ whole genome shotgun (WGS) entry which is preliminary data.</text>
</comment>
<dbReference type="SMART" id="SM00369">
    <property type="entry name" value="LRR_TYP"/>
    <property type="match status" value="8"/>
</dbReference>
<dbReference type="GO" id="GO:0006954">
    <property type="term" value="P:inflammatory response"/>
    <property type="evidence" value="ECO:0007669"/>
    <property type="project" value="UniProtKB-KW"/>
</dbReference>
<reference evidence="17" key="1">
    <citation type="submission" date="2020-10" db="EMBL/GenBank/DDBJ databases">
        <title>Chromosome-scale genome assembly of the Allis shad, Alosa alosa.</title>
        <authorList>
            <person name="Margot Z."/>
            <person name="Christophe K."/>
            <person name="Cabau C."/>
            <person name="Louis A."/>
            <person name="Berthelot C."/>
            <person name="Parey E."/>
            <person name="Roest Crollius H."/>
            <person name="Montfort J."/>
            <person name="Robinson-Rechavi M."/>
            <person name="Bucao C."/>
            <person name="Bouchez O."/>
            <person name="Gislard M."/>
            <person name="Lluch J."/>
            <person name="Milhes M."/>
            <person name="Lampietro C."/>
            <person name="Lopez Roques C."/>
            <person name="Donnadieu C."/>
            <person name="Braasch I."/>
            <person name="Desvignes T."/>
            <person name="Postlethwait J."/>
            <person name="Bobe J."/>
            <person name="Guiguen Y."/>
        </authorList>
    </citation>
    <scope>NUCLEOTIDE SEQUENCE</scope>
    <source>
        <strain evidence="17">M-15738</strain>
        <tissue evidence="17">Blood</tissue>
    </source>
</reference>
<proteinExistence type="inferred from homology"/>
<evidence type="ECO:0000256" key="15">
    <source>
        <dbReference type="SAM" id="Phobius"/>
    </source>
</evidence>
<keyword evidence="12" id="KW-0675">Receptor</keyword>
<dbReference type="AlphaFoldDB" id="A0AAV6GGV9"/>
<dbReference type="GO" id="GO:0046696">
    <property type="term" value="C:lipopolysaccharide receptor complex"/>
    <property type="evidence" value="ECO:0007669"/>
    <property type="project" value="TreeGrafter"/>
</dbReference>
<keyword evidence="9" id="KW-0391">Immunity</keyword>
<comment type="subcellular location">
    <subcellularLocation>
        <location evidence="1">Cell membrane</location>
        <topology evidence="1">Single-pass type I membrane protein</topology>
    </subcellularLocation>
</comment>
<protein>
    <recommendedName>
        <fullName evidence="19">Toll-like receptor 1</fullName>
    </recommendedName>
</protein>
<keyword evidence="4" id="KW-0399">Innate immunity</keyword>
<dbReference type="EMBL" id="JADWDJ010000012">
    <property type="protein sequence ID" value="KAG5272617.1"/>
    <property type="molecule type" value="Genomic_DNA"/>
</dbReference>
<evidence type="ECO:0000256" key="7">
    <source>
        <dbReference type="ARBA" id="ARBA00022729"/>
    </source>
</evidence>
<feature type="transmembrane region" description="Helical" evidence="15">
    <location>
        <begin position="627"/>
        <end position="650"/>
    </location>
</feature>
<dbReference type="GO" id="GO:0005886">
    <property type="term" value="C:plasma membrane"/>
    <property type="evidence" value="ECO:0007669"/>
    <property type="project" value="UniProtKB-SubCell"/>
</dbReference>
<evidence type="ECO:0000256" key="11">
    <source>
        <dbReference type="ARBA" id="ARBA00023136"/>
    </source>
</evidence>
<evidence type="ECO:0000256" key="8">
    <source>
        <dbReference type="ARBA" id="ARBA00022737"/>
    </source>
</evidence>
<dbReference type="Gene3D" id="3.80.10.10">
    <property type="entry name" value="Ribonuclease Inhibitor"/>
    <property type="match status" value="1"/>
</dbReference>
<keyword evidence="11 15" id="KW-0472">Membrane</keyword>
<dbReference type="GO" id="GO:0050829">
    <property type="term" value="P:defense response to Gram-negative bacterium"/>
    <property type="evidence" value="ECO:0007669"/>
    <property type="project" value="TreeGrafter"/>
</dbReference>
<feature type="chain" id="PRO_5043585608" description="Toll-like receptor 1" evidence="16">
    <location>
        <begin position="18"/>
        <end position="665"/>
    </location>
</feature>